<dbReference type="InterPro" id="IPR000531">
    <property type="entry name" value="Beta-barrel_TonB"/>
</dbReference>
<organism evidence="12 13">
    <name type="scientific">Skermanella aerolata</name>
    <dbReference type="NCBI Taxonomy" id="393310"/>
    <lineage>
        <taxon>Bacteria</taxon>
        <taxon>Pseudomonadati</taxon>
        <taxon>Pseudomonadota</taxon>
        <taxon>Alphaproteobacteria</taxon>
        <taxon>Rhodospirillales</taxon>
        <taxon>Azospirillaceae</taxon>
        <taxon>Skermanella</taxon>
    </lineage>
</organism>
<evidence type="ECO:0000256" key="6">
    <source>
        <dbReference type="ARBA" id="ARBA00023136"/>
    </source>
</evidence>
<dbReference type="CDD" id="cd01347">
    <property type="entry name" value="ligand_gated_channel"/>
    <property type="match status" value="1"/>
</dbReference>
<dbReference type="GO" id="GO:0044718">
    <property type="term" value="P:siderophore transmembrane transport"/>
    <property type="evidence" value="ECO:0007669"/>
    <property type="project" value="TreeGrafter"/>
</dbReference>
<dbReference type="Pfam" id="PF07715">
    <property type="entry name" value="Plug"/>
    <property type="match status" value="1"/>
</dbReference>
<evidence type="ECO:0000256" key="7">
    <source>
        <dbReference type="ARBA" id="ARBA00023237"/>
    </source>
</evidence>
<dbReference type="SUPFAM" id="SSF56935">
    <property type="entry name" value="Porins"/>
    <property type="match status" value="1"/>
</dbReference>
<evidence type="ECO:0000256" key="9">
    <source>
        <dbReference type="RuleBase" id="RU003357"/>
    </source>
</evidence>
<evidence type="ECO:0000256" key="8">
    <source>
        <dbReference type="PROSITE-ProRule" id="PRU01360"/>
    </source>
</evidence>
<keyword evidence="4 8" id="KW-0812">Transmembrane</keyword>
<keyword evidence="5 9" id="KW-0798">TonB box</keyword>
<keyword evidence="2 8" id="KW-0813">Transport</keyword>
<dbReference type="Gene3D" id="2.170.130.10">
    <property type="entry name" value="TonB-dependent receptor, plug domain"/>
    <property type="match status" value="1"/>
</dbReference>
<reference evidence="12 13" key="1">
    <citation type="submission" date="2019-07" db="EMBL/GenBank/DDBJ databases">
        <title>Whole genome shotgun sequence of Skermanella aerolata NBRC 106429.</title>
        <authorList>
            <person name="Hosoyama A."/>
            <person name="Uohara A."/>
            <person name="Ohji S."/>
            <person name="Ichikawa N."/>
        </authorList>
    </citation>
    <scope>NUCLEOTIDE SEQUENCE [LARGE SCALE GENOMIC DNA]</scope>
    <source>
        <strain evidence="12 13">NBRC 106429</strain>
    </source>
</reference>
<comment type="subcellular location">
    <subcellularLocation>
        <location evidence="1 8">Cell outer membrane</location>
        <topology evidence="1 8">Multi-pass membrane protein</topology>
    </subcellularLocation>
</comment>
<dbReference type="Gene3D" id="2.40.170.20">
    <property type="entry name" value="TonB-dependent receptor, beta-barrel domain"/>
    <property type="match status" value="1"/>
</dbReference>
<evidence type="ECO:0000256" key="2">
    <source>
        <dbReference type="ARBA" id="ARBA00022448"/>
    </source>
</evidence>
<dbReference type="PANTHER" id="PTHR30069:SF27">
    <property type="entry name" value="BLL4766 PROTEIN"/>
    <property type="match status" value="1"/>
</dbReference>
<dbReference type="GO" id="GO:0009279">
    <property type="term" value="C:cell outer membrane"/>
    <property type="evidence" value="ECO:0007669"/>
    <property type="project" value="UniProtKB-SubCell"/>
</dbReference>
<keyword evidence="7 8" id="KW-0998">Cell outer membrane</keyword>
<evidence type="ECO:0000259" key="10">
    <source>
        <dbReference type="Pfam" id="PF00593"/>
    </source>
</evidence>
<dbReference type="EMBL" id="BJYZ01000022">
    <property type="protein sequence ID" value="GEO40634.1"/>
    <property type="molecule type" value="Genomic_DNA"/>
</dbReference>
<evidence type="ECO:0000259" key="11">
    <source>
        <dbReference type="Pfam" id="PF07715"/>
    </source>
</evidence>
<dbReference type="PANTHER" id="PTHR30069">
    <property type="entry name" value="TONB-DEPENDENT OUTER MEMBRANE RECEPTOR"/>
    <property type="match status" value="1"/>
</dbReference>
<dbReference type="Proteomes" id="UP000321523">
    <property type="component" value="Unassembled WGS sequence"/>
</dbReference>
<dbReference type="RefSeq" id="WP_052831438.1">
    <property type="nucleotide sequence ID" value="NZ_BJYZ01000022.1"/>
</dbReference>
<evidence type="ECO:0000313" key="13">
    <source>
        <dbReference type="Proteomes" id="UP000321523"/>
    </source>
</evidence>
<evidence type="ECO:0000256" key="1">
    <source>
        <dbReference type="ARBA" id="ARBA00004571"/>
    </source>
</evidence>
<comment type="caution">
    <text evidence="12">The sequence shown here is derived from an EMBL/GenBank/DDBJ whole genome shotgun (WGS) entry which is preliminary data.</text>
</comment>
<dbReference type="GO" id="GO:0015344">
    <property type="term" value="F:siderophore uptake transmembrane transporter activity"/>
    <property type="evidence" value="ECO:0007669"/>
    <property type="project" value="TreeGrafter"/>
</dbReference>
<protein>
    <submittedName>
        <fullName evidence="12">TonB-dependent receptor</fullName>
    </submittedName>
</protein>
<accession>A0A512DVY8</accession>
<dbReference type="InterPro" id="IPR037066">
    <property type="entry name" value="Plug_dom_sf"/>
</dbReference>
<comment type="similarity">
    <text evidence="8 9">Belongs to the TonB-dependent receptor family.</text>
</comment>
<proteinExistence type="inferred from homology"/>
<evidence type="ECO:0000313" key="12">
    <source>
        <dbReference type="EMBL" id="GEO40634.1"/>
    </source>
</evidence>
<feature type="domain" description="TonB-dependent receptor plug" evidence="11">
    <location>
        <begin position="52"/>
        <end position="159"/>
    </location>
</feature>
<evidence type="ECO:0000256" key="4">
    <source>
        <dbReference type="ARBA" id="ARBA00022692"/>
    </source>
</evidence>
<dbReference type="InterPro" id="IPR036942">
    <property type="entry name" value="Beta-barrel_TonB_sf"/>
</dbReference>
<keyword evidence="12" id="KW-0675">Receptor</keyword>
<name>A0A512DVY8_9PROT</name>
<sequence>MSILAAVVMPVSAASALDRMGVSDLTHLSLEDLMNLRVEVTSAAKKAQALGDVAAAVSVLTGDDIRRSGATTIPDALRLIPGLQVARIDSGRYAITARGFNGRFANKLLVLIDGRSVYTPLFSGVFWELQDTMLEDIDRIEVIRGPGATLWGANAVNGVINIITKPAAATQGMLVAGAVGDQERAAGAVRFGDAFANGDGHYRVYAKHTRREQGLTSSGEDASDDFDRSRAGFRADWKTDADNAFSAQGGITTGRLGETATLFHPDAPFARSVEERDKLLNADLLGRWTRTLSATSEISLQAYYNRESIDWPQVEATNDTVDIEFQHRMAPFDRHDLIWGAGYRLNSDDISSNFSLSVEPGRRTEHVFSAFVQDEITLIPDTLHFTVGSKFEHNGYSGTEIQPSARLLWTPAADHTFWTAVSRAVRTPSRAEDDIRFVQAIQPGPAGLAVTVEPTGQRSFDSENLTAFEAGYRAHLASNLSLDIAGFYNIYDKLRSLEQQPVAFSSAPAPRFNMPLLAGNGLSARTWGTEAAAEWQPLDGWRMRGSYTFLRMETRADSGSVDTFSAALDDGSSPQHQFNLQSSADLGGDVEMDVIVRHTTGLPALQIDGYTTLDARIGWRATDGLELSLVGQNLVGGSRLEYRPEFLSTAPTRVGRSVYAKATVQF</sequence>
<evidence type="ECO:0000256" key="5">
    <source>
        <dbReference type="ARBA" id="ARBA00023077"/>
    </source>
</evidence>
<keyword evidence="3 8" id="KW-1134">Transmembrane beta strand</keyword>
<keyword evidence="13" id="KW-1185">Reference proteome</keyword>
<feature type="domain" description="TonB-dependent receptor-like beta-barrel" evidence="10">
    <location>
        <begin position="213"/>
        <end position="634"/>
    </location>
</feature>
<dbReference type="PROSITE" id="PS52016">
    <property type="entry name" value="TONB_DEPENDENT_REC_3"/>
    <property type="match status" value="1"/>
</dbReference>
<dbReference type="Pfam" id="PF00593">
    <property type="entry name" value="TonB_dep_Rec_b-barrel"/>
    <property type="match status" value="1"/>
</dbReference>
<keyword evidence="6 8" id="KW-0472">Membrane</keyword>
<dbReference type="InterPro" id="IPR012910">
    <property type="entry name" value="Plug_dom"/>
</dbReference>
<dbReference type="AlphaFoldDB" id="A0A512DVY8"/>
<gene>
    <name evidence="12" type="ORF">SAE02_47820</name>
</gene>
<dbReference type="InterPro" id="IPR039426">
    <property type="entry name" value="TonB-dep_rcpt-like"/>
</dbReference>
<evidence type="ECO:0000256" key="3">
    <source>
        <dbReference type="ARBA" id="ARBA00022452"/>
    </source>
</evidence>